<feature type="compositionally biased region" description="Low complexity" evidence="1">
    <location>
        <begin position="127"/>
        <end position="143"/>
    </location>
</feature>
<dbReference type="Proteomes" id="UP000682733">
    <property type="component" value="Unassembled WGS sequence"/>
</dbReference>
<gene>
    <name evidence="2" type="ORF">OVA965_LOCUS30979</name>
    <name evidence="3" type="ORF">TMI583_LOCUS31803</name>
</gene>
<protein>
    <submittedName>
        <fullName evidence="3">Uncharacterized protein</fullName>
    </submittedName>
</protein>
<organism evidence="3 4">
    <name type="scientific">Didymodactylos carnosus</name>
    <dbReference type="NCBI Taxonomy" id="1234261"/>
    <lineage>
        <taxon>Eukaryota</taxon>
        <taxon>Metazoa</taxon>
        <taxon>Spiralia</taxon>
        <taxon>Gnathifera</taxon>
        <taxon>Rotifera</taxon>
        <taxon>Eurotatoria</taxon>
        <taxon>Bdelloidea</taxon>
        <taxon>Philodinida</taxon>
        <taxon>Philodinidae</taxon>
        <taxon>Didymodactylos</taxon>
    </lineage>
</organism>
<dbReference type="EMBL" id="CAJNOK010022909">
    <property type="protein sequence ID" value="CAF1355048.1"/>
    <property type="molecule type" value="Genomic_DNA"/>
</dbReference>
<dbReference type="EMBL" id="CAJOBA010044561">
    <property type="protein sequence ID" value="CAF4165544.1"/>
    <property type="molecule type" value="Genomic_DNA"/>
</dbReference>
<feature type="region of interest" description="Disordered" evidence="1">
    <location>
        <begin position="80"/>
        <end position="143"/>
    </location>
</feature>
<evidence type="ECO:0000313" key="2">
    <source>
        <dbReference type="EMBL" id="CAF1355048.1"/>
    </source>
</evidence>
<evidence type="ECO:0000256" key="1">
    <source>
        <dbReference type="SAM" id="MobiDB-lite"/>
    </source>
</evidence>
<feature type="non-terminal residue" evidence="3">
    <location>
        <position position="1"/>
    </location>
</feature>
<accession>A0A8S2RIC3</accession>
<dbReference type="AlphaFoldDB" id="A0A8S2RIC3"/>
<sequence>NGRVDRWSIGLGEYDILEIKYKRGKCNCDADLMSRYPPTPTNADDTIITRDVKNKMDGTTFDNDEEHTAEVNVLTRSAARARTTTDDKRITITTDTSPNPGTNKKSRQLRPRNKTFTYQASNNLVPSQSSTMKQQSSSNPASSSSLLFDFDIKTLKDEQRHDKSIQEKINHIKQNPQTTLYEVVEDTLYKIVLRGGQKRSKLPYLPSSMIVVFI</sequence>
<evidence type="ECO:0000313" key="4">
    <source>
        <dbReference type="Proteomes" id="UP000682733"/>
    </source>
</evidence>
<reference evidence="3" key="1">
    <citation type="submission" date="2021-02" db="EMBL/GenBank/DDBJ databases">
        <authorList>
            <person name="Nowell W R."/>
        </authorList>
    </citation>
    <scope>NUCLEOTIDE SEQUENCE</scope>
</reference>
<proteinExistence type="predicted"/>
<name>A0A8S2RIC3_9BILA</name>
<feature type="compositionally biased region" description="Basic residues" evidence="1">
    <location>
        <begin position="104"/>
        <end position="113"/>
    </location>
</feature>
<dbReference type="Proteomes" id="UP000677228">
    <property type="component" value="Unassembled WGS sequence"/>
</dbReference>
<feature type="compositionally biased region" description="Polar residues" evidence="1">
    <location>
        <begin position="114"/>
        <end position="126"/>
    </location>
</feature>
<evidence type="ECO:0000313" key="3">
    <source>
        <dbReference type="EMBL" id="CAF4165544.1"/>
    </source>
</evidence>
<comment type="caution">
    <text evidence="3">The sequence shown here is derived from an EMBL/GenBank/DDBJ whole genome shotgun (WGS) entry which is preliminary data.</text>
</comment>